<feature type="non-terminal residue" evidence="1">
    <location>
        <position position="102"/>
    </location>
</feature>
<name>A0A8J9YJ75_9NEOP</name>
<dbReference type="OrthoDB" id="10480144at2759"/>
<proteinExistence type="predicted"/>
<protein>
    <submittedName>
        <fullName evidence="1">Uncharacterized protein</fullName>
    </submittedName>
</protein>
<gene>
    <name evidence="1" type="ORF">BINO364_LOCUS14860</name>
</gene>
<dbReference type="Proteomes" id="UP000838878">
    <property type="component" value="Chromosome 8"/>
</dbReference>
<evidence type="ECO:0000313" key="1">
    <source>
        <dbReference type="EMBL" id="CAH0729806.1"/>
    </source>
</evidence>
<sequence length="102" mass="10876">MQCTLSGRGHCIGCVCNVKRDRALHPASVCVCRARRSLRASAACLDDPPPTPLPCHAATPRILTFPAAARSHFAPFTAQTTCSAAALLPSHANVFSKQLNFF</sequence>
<dbReference type="AlphaFoldDB" id="A0A8J9YJ75"/>
<organism evidence="1 2">
    <name type="scientific">Brenthis ino</name>
    <name type="common">lesser marbled fritillary</name>
    <dbReference type="NCBI Taxonomy" id="405034"/>
    <lineage>
        <taxon>Eukaryota</taxon>
        <taxon>Metazoa</taxon>
        <taxon>Ecdysozoa</taxon>
        <taxon>Arthropoda</taxon>
        <taxon>Hexapoda</taxon>
        <taxon>Insecta</taxon>
        <taxon>Pterygota</taxon>
        <taxon>Neoptera</taxon>
        <taxon>Endopterygota</taxon>
        <taxon>Lepidoptera</taxon>
        <taxon>Glossata</taxon>
        <taxon>Ditrysia</taxon>
        <taxon>Papilionoidea</taxon>
        <taxon>Nymphalidae</taxon>
        <taxon>Heliconiinae</taxon>
        <taxon>Argynnini</taxon>
        <taxon>Brenthis</taxon>
    </lineage>
</organism>
<accession>A0A8J9YJ75</accession>
<dbReference type="EMBL" id="OV170228">
    <property type="protein sequence ID" value="CAH0729806.1"/>
    <property type="molecule type" value="Genomic_DNA"/>
</dbReference>
<evidence type="ECO:0000313" key="2">
    <source>
        <dbReference type="Proteomes" id="UP000838878"/>
    </source>
</evidence>
<keyword evidence="2" id="KW-1185">Reference proteome</keyword>
<reference evidence="1" key="1">
    <citation type="submission" date="2021-12" db="EMBL/GenBank/DDBJ databases">
        <authorList>
            <person name="Martin H S."/>
        </authorList>
    </citation>
    <scope>NUCLEOTIDE SEQUENCE</scope>
</reference>